<dbReference type="EMBL" id="PZZN01000003">
    <property type="protein sequence ID" value="PTM44603.1"/>
    <property type="molecule type" value="Genomic_DNA"/>
</dbReference>
<dbReference type="SUPFAM" id="SSF159894">
    <property type="entry name" value="YgaC/TfoX-N like"/>
    <property type="match status" value="1"/>
</dbReference>
<sequence length="116" mass="12314">MASDPSIVAFIVEQIAAAGEVAARPMFGEYGVYCDGRMVALVCDDRLFLKPTPGGRAFAGSDGAAIEEASSYPGAKPCLVIDADRWDDADWMAEIVRISAAELPLPKPRRAKSPKG</sequence>
<keyword evidence="3" id="KW-1185">Reference proteome</keyword>
<accession>A0A2T4YMH0</accession>
<organism evidence="2 3">
    <name type="scientific">Sphingomonas aerolata</name>
    <dbReference type="NCBI Taxonomy" id="185951"/>
    <lineage>
        <taxon>Bacteria</taxon>
        <taxon>Pseudomonadati</taxon>
        <taxon>Pseudomonadota</taxon>
        <taxon>Alphaproteobacteria</taxon>
        <taxon>Sphingomonadales</taxon>
        <taxon>Sphingomonadaceae</taxon>
        <taxon>Sphingomonas</taxon>
    </lineage>
</organism>
<dbReference type="InterPro" id="IPR007076">
    <property type="entry name" value="TfoX_N"/>
</dbReference>
<feature type="domain" description="TfoX N-terminal" evidence="1">
    <location>
        <begin position="13"/>
        <end position="101"/>
    </location>
</feature>
<evidence type="ECO:0000313" key="2">
    <source>
        <dbReference type="EMBL" id="PTM44603.1"/>
    </source>
</evidence>
<dbReference type="Gene3D" id="3.30.1460.30">
    <property type="entry name" value="YgaC/TfoX-N like chaperone"/>
    <property type="match status" value="1"/>
</dbReference>
<dbReference type="Proteomes" id="UP000240996">
    <property type="component" value="Unassembled WGS sequence"/>
</dbReference>
<dbReference type="RefSeq" id="WP_107933272.1">
    <property type="nucleotide sequence ID" value="NZ_PZZN01000003.1"/>
</dbReference>
<gene>
    <name evidence="2" type="ORF">C8J24_2810</name>
</gene>
<reference evidence="2 3" key="1">
    <citation type="submission" date="2018-04" db="EMBL/GenBank/DDBJ databases">
        <title>Genomic Encyclopedia of Type Strains, Phase III (KMG-III): the genomes of soil and plant-associated and newly described type strains.</title>
        <authorList>
            <person name="Whitman W."/>
        </authorList>
    </citation>
    <scope>NUCLEOTIDE SEQUENCE [LARGE SCALE GENOMIC DNA]</scope>
    <source>
        <strain evidence="2 3">NW12</strain>
    </source>
</reference>
<comment type="caution">
    <text evidence="2">The sequence shown here is derived from an EMBL/GenBank/DDBJ whole genome shotgun (WGS) entry which is preliminary data.</text>
</comment>
<evidence type="ECO:0000313" key="3">
    <source>
        <dbReference type="Proteomes" id="UP000240996"/>
    </source>
</evidence>
<proteinExistence type="predicted"/>
<evidence type="ECO:0000259" key="1">
    <source>
        <dbReference type="Pfam" id="PF04993"/>
    </source>
</evidence>
<name>A0A2T4YMH0_9SPHN</name>
<dbReference type="Pfam" id="PF04993">
    <property type="entry name" value="TfoX_N"/>
    <property type="match status" value="1"/>
</dbReference>
<protein>
    <submittedName>
        <fullName evidence="2">TfoX/Sxy family transcriptional regulator of competence genes</fullName>
    </submittedName>
</protein>
<dbReference type="AlphaFoldDB" id="A0A2T4YMH0"/>